<dbReference type="Pfam" id="PF07690">
    <property type="entry name" value="MFS_1"/>
    <property type="match status" value="1"/>
</dbReference>
<dbReference type="PANTHER" id="PTHR23513">
    <property type="entry name" value="INTEGRAL MEMBRANE EFFLUX PROTEIN-RELATED"/>
    <property type="match status" value="1"/>
</dbReference>
<feature type="transmembrane region" description="Helical" evidence="6">
    <location>
        <begin position="36"/>
        <end position="57"/>
    </location>
</feature>
<dbReference type="RefSeq" id="WP_075359267.1">
    <property type="nucleotide sequence ID" value="NZ_MSRG01000065.1"/>
</dbReference>
<feature type="transmembrane region" description="Helical" evidence="6">
    <location>
        <begin position="248"/>
        <end position="268"/>
    </location>
</feature>
<protein>
    <submittedName>
        <fullName evidence="7">MFS permease</fullName>
    </submittedName>
</protein>
<organism evidence="7 8">
    <name type="scientific">Caballeronia sordidicola</name>
    <name type="common">Burkholderia sordidicola</name>
    <dbReference type="NCBI Taxonomy" id="196367"/>
    <lineage>
        <taxon>Bacteria</taxon>
        <taxon>Pseudomonadati</taxon>
        <taxon>Pseudomonadota</taxon>
        <taxon>Betaproteobacteria</taxon>
        <taxon>Burkholderiales</taxon>
        <taxon>Burkholderiaceae</taxon>
        <taxon>Caballeronia</taxon>
    </lineage>
</organism>
<evidence type="ECO:0000313" key="7">
    <source>
        <dbReference type="EMBL" id="OTP76491.1"/>
    </source>
</evidence>
<evidence type="ECO:0000256" key="1">
    <source>
        <dbReference type="ARBA" id="ARBA00004651"/>
    </source>
</evidence>
<keyword evidence="3 6" id="KW-0812">Transmembrane</keyword>
<dbReference type="SUPFAM" id="SSF103473">
    <property type="entry name" value="MFS general substrate transporter"/>
    <property type="match status" value="1"/>
</dbReference>
<feature type="transmembrane region" description="Helical" evidence="6">
    <location>
        <begin position="217"/>
        <end position="242"/>
    </location>
</feature>
<evidence type="ECO:0000256" key="4">
    <source>
        <dbReference type="ARBA" id="ARBA00022989"/>
    </source>
</evidence>
<keyword evidence="2" id="KW-1003">Cell membrane</keyword>
<dbReference type="GO" id="GO:0005886">
    <property type="term" value="C:plasma membrane"/>
    <property type="evidence" value="ECO:0007669"/>
    <property type="project" value="UniProtKB-SubCell"/>
</dbReference>
<name>A0A242MYI3_CABSO</name>
<evidence type="ECO:0000313" key="8">
    <source>
        <dbReference type="Proteomes" id="UP000195221"/>
    </source>
</evidence>
<feature type="transmembrane region" description="Helical" evidence="6">
    <location>
        <begin position="133"/>
        <end position="155"/>
    </location>
</feature>
<proteinExistence type="predicted"/>
<feature type="transmembrane region" description="Helical" evidence="6">
    <location>
        <begin position="69"/>
        <end position="85"/>
    </location>
</feature>
<evidence type="ECO:0000256" key="3">
    <source>
        <dbReference type="ARBA" id="ARBA00022692"/>
    </source>
</evidence>
<reference evidence="7 8" key="1">
    <citation type="submission" date="2017-03" db="EMBL/GenBank/DDBJ databases">
        <title>Genome analysis of strain PAMC 26577.</title>
        <authorList>
            <person name="Oh H.-M."/>
            <person name="Yang J.-A."/>
        </authorList>
    </citation>
    <scope>NUCLEOTIDE SEQUENCE [LARGE SCALE GENOMIC DNA]</scope>
    <source>
        <strain evidence="7 8">PAMC 26577</strain>
    </source>
</reference>
<dbReference type="InterPro" id="IPR036259">
    <property type="entry name" value="MFS_trans_sf"/>
</dbReference>
<sequence>MRNVSKLLVAQGLSVFAFRAFQIVFAWTCLSQTGSGGFLASIVGISWLVNLVAMPLAGHYVDRSGGKRALTVSIFVSLLCTFLFLCDSEYFGLHVGLAAAALILTAAADCVISIAPNSMIPRLVTGEHVTRCVGYAASINAFQSVVGAVVGGVIMGFLGTNAALTILVGMLSVALLSATSMKWSPAPVEDVTSIESPYAAMLKGFAALASIVPERSLCMMAIVSNFVLTPLVSIVVPVFVRLILRAPVAYLATAELGIGIGMICGTIAAPRLISRGVSRLALVLGGNLMAAACVCLVAFLSSLVVQVAMVGSIGFGVALNNVARGSLRGHATPDKIRGRLEAAVFACCIASIPLGSWIFGLFATEATVGYLRWAILCAGMVMLLSSAVLVFSKQTRSALTTSDHDLNGFYAKNYPNAFR</sequence>
<keyword evidence="4 6" id="KW-1133">Transmembrane helix</keyword>
<feature type="transmembrane region" description="Helical" evidence="6">
    <location>
        <begin position="370"/>
        <end position="391"/>
    </location>
</feature>
<comment type="subcellular location">
    <subcellularLocation>
        <location evidence="1">Cell membrane</location>
        <topology evidence="1">Multi-pass membrane protein</topology>
    </subcellularLocation>
</comment>
<feature type="transmembrane region" description="Helical" evidence="6">
    <location>
        <begin position="305"/>
        <end position="323"/>
    </location>
</feature>
<evidence type="ECO:0000256" key="6">
    <source>
        <dbReference type="SAM" id="Phobius"/>
    </source>
</evidence>
<dbReference type="PANTHER" id="PTHR23513:SF6">
    <property type="entry name" value="MAJOR FACILITATOR SUPERFAMILY ASSOCIATED DOMAIN-CONTAINING PROTEIN"/>
    <property type="match status" value="1"/>
</dbReference>
<dbReference type="InterPro" id="IPR011701">
    <property type="entry name" value="MFS"/>
</dbReference>
<dbReference type="GO" id="GO:0022857">
    <property type="term" value="F:transmembrane transporter activity"/>
    <property type="evidence" value="ECO:0007669"/>
    <property type="project" value="InterPro"/>
</dbReference>
<feature type="transmembrane region" description="Helical" evidence="6">
    <location>
        <begin position="343"/>
        <end position="364"/>
    </location>
</feature>
<feature type="transmembrane region" description="Helical" evidence="6">
    <location>
        <begin position="161"/>
        <end position="178"/>
    </location>
</feature>
<dbReference type="Proteomes" id="UP000195221">
    <property type="component" value="Unassembled WGS sequence"/>
</dbReference>
<keyword evidence="5 6" id="KW-0472">Membrane</keyword>
<accession>A0A242MYI3</accession>
<evidence type="ECO:0000256" key="5">
    <source>
        <dbReference type="ARBA" id="ARBA00023136"/>
    </source>
</evidence>
<comment type="caution">
    <text evidence="7">The sequence shown here is derived from an EMBL/GenBank/DDBJ whole genome shotgun (WGS) entry which is preliminary data.</text>
</comment>
<feature type="transmembrane region" description="Helical" evidence="6">
    <location>
        <begin position="91"/>
        <end position="112"/>
    </location>
</feature>
<dbReference type="Gene3D" id="1.20.1250.20">
    <property type="entry name" value="MFS general substrate transporter like domains"/>
    <property type="match status" value="1"/>
</dbReference>
<evidence type="ECO:0000256" key="2">
    <source>
        <dbReference type="ARBA" id="ARBA00022475"/>
    </source>
</evidence>
<dbReference type="EMBL" id="NBTZ01000036">
    <property type="protein sequence ID" value="OTP76491.1"/>
    <property type="molecule type" value="Genomic_DNA"/>
</dbReference>
<feature type="transmembrane region" description="Helical" evidence="6">
    <location>
        <begin position="280"/>
        <end position="299"/>
    </location>
</feature>
<dbReference type="AlphaFoldDB" id="A0A242MYI3"/>
<gene>
    <name evidence="7" type="ORF">PAMC26577_10505</name>
</gene>